<feature type="domain" description="MDMPI C-terminal" evidence="1">
    <location>
        <begin position="146"/>
        <end position="243"/>
    </location>
</feature>
<dbReference type="PANTHER" id="PTHR40758:SF1">
    <property type="entry name" value="CONSERVED PROTEIN"/>
    <property type="match status" value="1"/>
</dbReference>
<sequence length="250" mass="27391">MMDHRVYCDLLEPEIARLAAALGAAEPGALVPACGDWTALDLAQHVGVVHRWTVRVVTTAASARIPFREVPVEYPAHWSDYPGWIEEGGRELLAALRSVDGAAPVWAWGADQHMRFWSRRQFHEAMVHRVDAERAAGIPPVIDPIHAVDAIDEFLENIPCGRASGPAIAALAEEGSAAVHLHATDADGEWTVRLAPDGYRWERGHGKGDVAVRAPVADLLLLTYGRRAPEGLEVFGDLRLLARWLEASRM</sequence>
<evidence type="ECO:0000313" key="4">
    <source>
        <dbReference type="Proteomes" id="UP001500665"/>
    </source>
</evidence>
<keyword evidence="4" id="KW-1185">Reference proteome</keyword>
<dbReference type="EMBL" id="BAAAHH010000063">
    <property type="protein sequence ID" value="GAA0969291.1"/>
    <property type="molecule type" value="Genomic_DNA"/>
</dbReference>
<dbReference type="Pfam" id="PF07398">
    <property type="entry name" value="MDMPI_C"/>
    <property type="match status" value="1"/>
</dbReference>
<dbReference type="InterPro" id="IPR024344">
    <property type="entry name" value="MDMPI_metal-binding"/>
</dbReference>
<dbReference type="PANTHER" id="PTHR40758">
    <property type="entry name" value="CONSERVED PROTEIN"/>
    <property type="match status" value="1"/>
</dbReference>
<dbReference type="InterPro" id="IPR017517">
    <property type="entry name" value="Maleyloyr_isom"/>
</dbReference>
<comment type="caution">
    <text evidence="3">The sequence shown here is derived from an EMBL/GenBank/DDBJ whole genome shotgun (WGS) entry which is preliminary data.</text>
</comment>
<dbReference type="NCBIfam" id="TIGR03083">
    <property type="entry name" value="maleylpyruvate isomerase family mycothiol-dependent enzyme"/>
    <property type="match status" value="1"/>
</dbReference>
<evidence type="ECO:0000259" key="1">
    <source>
        <dbReference type="Pfam" id="PF07398"/>
    </source>
</evidence>
<reference evidence="3 4" key="1">
    <citation type="journal article" date="2019" name="Int. J. Syst. Evol. Microbiol.">
        <title>The Global Catalogue of Microorganisms (GCM) 10K type strain sequencing project: providing services to taxonomists for standard genome sequencing and annotation.</title>
        <authorList>
            <consortium name="The Broad Institute Genomics Platform"/>
            <consortium name="The Broad Institute Genome Sequencing Center for Infectious Disease"/>
            <person name="Wu L."/>
            <person name="Ma J."/>
        </authorList>
    </citation>
    <scope>NUCLEOTIDE SEQUENCE [LARGE SCALE GENOMIC DNA]</scope>
    <source>
        <strain evidence="3 4">JCM 10696</strain>
    </source>
</reference>
<accession>A0ABN1S0G3</accession>
<dbReference type="Proteomes" id="UP001500665">
    <property type="component" value="Unassembled WGS sequence"/>
</dbReference>
<organism evidence="3 4">
    <name type="scientific">Actinocorallia libanotica</name>
    <dbReference type="NCBI Taxonomy" id="46162"/>
    <lineage>
        <taxon>Bacteria</taxon>
        <taxon>Bacillati</taxon>
        <taxon>Actinomycetota</taxon>
        <taxon>Actinomycetes</taxon>
        <taxon>Streptosporangiales</taxon>
        <taxon>Thermomonosporaceae</taxon>
        <taxon>Actinocorallia</taxon>
    </lineage>
</organism>
<name>A0ABN1S0G3_9ACTN</name>
<gene>
    <name evidence="3" type="ORF">GCM10009550_75830</name>
</gene>
<keyword evidence="3" id="KW-0413">Isomerase</keyword>
<dbReference type="RefSeq" id="WP_344247470.1">
    <property type="nucleotide sequence ID" value="NZ_BAAAHH010000063.1"/>
</dbReference>
<evidence type="ECO:0000259" key="2">
    <source>
        <dbReference type="Pfam" id="PF11716"/>
    </source>
</evidence>
<proteinExistence type="predicted"/>
<dbReference type="InterPro" id="IPR010872">
    <property type="entry name" value="MDMPI_C-term_domain"/>
</dbReference>
<dbReference type="Pfam" id="PF11716">
    <property type="entry name" value="MDMPI_N"/>
    <property type="match status" value="1"/>
</dbReference>
<protein>
    <submittedName>
        <fullName evidence="3">Maleylpyruvate isomerase family mycothiol-dependent enzyme</fullName>
    </submittedName>
</protein>
<dbReference type="GO" id="GO:0016853">
    <property type="term" value="F:isomerase activity"/>
    <property type="evidence" value="ECO:0007669"/>
    <property type="project" value="UniProtKB-KW"/>
</dbReference>
<feature type="domain" description="Mycothiol-dependent maleylpyruvate isomerase metal-binding" evidence="2">
    <location>
        <begin position="14"/>
        <end position="132"/>
    </location>
</feature>
<dbReference type="SUPFAM" id="SSF109854">
    <property type="entry name" value="DinB/YfiT-like putative metalloenzymes"/>
    <property type="match status" value="1"/>
</dbReference>
<evidence type="ECO:0000313" key="3">
    <source>
        <dbReference type="EMBL" id="GAA0969291.1"/>
    </source>
</evidence>
<dbReference type="InterPro" id="IPR034660">
    <property type="entry name" value="DinB/YfiT-like"/>
</dbReference>